<dbReference type="EMBL" id="UGRU01000001">
    <property type="protein sequence ID" value="SUA44891.1"/>
    <property type="molecule type" value="Genomic_DNA"/>
</dbReference>
<sequence>MNDLAETLTRTAAEHPDRPALRSGENTIRYTELDDLTARAAALMASMGVEPGDRVGLMLPNVLEFPVLFYGALRLGAVVVPMNPLLKSREIAHYTTDSRMKLLWAHASVPEQETAAASCRVEQVDHALLAALPGHPRAQAVSRSGSDTAVIVYTSGTTGAPKGAELTHDNLHGNARILVDDLLALTPRDVIMGVLPLFHIFGLSCVLTTAVTAGALVTLLPRFEPAAVLDTIARDEVTVFAGVPTMYTALTRMPEADPARTATLRTCISGGASLPTDVLRSFEKRFGNTIFEGYGLSETSSVAGFNLLGSARPGSIGTPIRGVEFRIVDEQRCPVAHGTVGELCVRGHNVMKGYWNRPDATAEAFDSDDWFHTGDLAHRDDDGYYYIVDRKKDLIIRGGFNVYPREIEEVLYEHPAVHEAAVLALPHPTHGEEVGAAVALRPGHNASADELRDYVKARVAPYKYPRHIWFLDALPKSASGKVLKRSITVPDPRHEKGAAMSDSSTSTGSRLSRIETESGAELAVLTIDNPPLNLFDKALLESIAADLADLAAAPPRAVLLRAAGKVVSGGVDVRVFDGLSAEQGIGLWRDLFERIIHPLESLPCPVIFAAHGLTLTAAFEIALACDIILAAPNAKFGLVETVVGLTPSMGGPQRLAERAGSGRARELVMTADLYDAKTLADWGVVNAVHDDVQTAARELAARLADGPTRAHAATKQIVTAWRSGGVAHADSVTPQVSGELFITEDLQGAVASFLEAGPGKANYTGR</sequence>
<dbReference type="PROSITE" id="PS00455">
    <property type="entry name" value="AMP_BINDING"/>
    <property type="match status" value="1"/>
</dbReference>
<dbReference type="Pfam" id="PF00378">
    <property type="entry name" value="ECH_1"/>
    <property type="match status" value="1"/>
</dbReference>
<dbReference type="InterPro" id="IPR045851">
    <property type="entry name" value="AMP-bd_C_sf"/>
</dbReference>
<dbReference type="Pfam" id="PF13193">
    <property type="entry name" value="AMP-binding_C"/>
    <property type="match status" value="1"/>
</dbReference>
<feature type="domain" description="AMP-dependent synthetase/ligase" evidence="5">
    <location>
        <begin position="9"/>
        <end position="355"/>
    </location>
</feature>
<dbReference type="AlphaFoldDB" id="A0A378WWQ8"/>
<keyword evidence="4" id="KW-0472">Membrane</keyword>
<comment type="similarity">
    <text evidence="1">Belongs to the ATP-dependent AMP-binding enzyme family.</text>
</comment>
<dbReference type="PANTHER" id="PTHR43201">
    <property type="entry name" value="ACYL-COA SYNTHETASE"/>
    <property type="match status" value="1"/>
</dbReference>
<protein>
    <submittedName>
        <fullName evidence="7">Long-chain-fatty-acid--CoA ligase</fullName>
        <ecNumber evidence="7">6.2.1.3</ecNumber>
    </submittedName>
</protein>
<accession>A0A378WWQ8</accession>
<dbReference type="EC" id="6.2.1.3" evidence="7"/>
<keyword evidence="4" id="KW-0812">Transmembrane</keyword>
<feature type="region of interest" description="Disordered" evidence="3">
    <location>
        <begin position="1"/>
        <end position="23"/>
    </location>
</feature>
<organism evidence="7 8">
    <name type="scientific">Nocardia africana</name>
    <dbReference type="NCBI Taxonomy" id="134964"/>
    <lineage>
        <taxon>Bacteria</taxon>
        <taxon>Bacillati</taxon>
        <taxon>Actinomycetota</taxon>
        <taxon>Actinomycetes</taxon>
        <taxon>Mycobacteriales</taxon>
        <taxon>Nocardiaceae</taxon>
        <taxon>Nocardia</taxon>
    </lineage>
</organism>
<dbReference type="SUPFAM" id="SSF56801">
    <property type="entry name" value="Acetyl-CoA synthetase-like"/>
    <property type="match status" value="1"/>
</dbReference>
<dbReference type="InterPro" id="IPR001753">
    <property type="entry name" value="Enoyl-CoA_hydra/iso"/>
</dbReference>
<dbReference type="PANTHER" id="PTHR43201:SF5">
    <property type="entry name" value="MEDIUM-CHAIN ACYL-COA LIGASE ACSF2, MITOCHONDRIAL"/>
    <property type="match status" value="1"/>
</dbReference>
<dbReference type="Pfam" id="PF00501">
    <property type="entry name" value="AMP-binding"/>
    <property type="match status" value="1"/>
</dbReference>
<evidence type="ECO:0000256" key="2">
    <source>
        <dbReference type="ARBA" id="ARBA00022598"/>
    </source>
</evidence>
<evidence type="ECO:0000259" key="5">
    <source>
        <dbReference type="Pfam" id="PF00501"/>
    </source>
</evidence>
<evidence type="ECO:0000313" key="8">
    <source>
        <dbReference type="Proteomes" id="UP000255082"/>
    </source>
</evidence>
<dbReference type="InterPro" id="IPR020845">
    <property type="entry name" value="AMP-binding_CS"/>
</dbReference>
<evidence type="ECO:0000256" key="4">
    <source>
        <dbReference type="SAM" id="Phobius"/>
    </source>
</evidence>
<dbReference type="Gene3D" id="3.30.300.30">
    <property type="match status" value="1"/>
</dbReference>
<gene>
    <name evidence="7" type="primary">fadD_13</name>
    <name evidence="7" type="ORF">NCTC13184_03413</name>
</gene>
<dbReference type="CDD" id="cd05936">
    <property type="entry name" value="FC-FACS_FadD_like"/>
    <property type="match status" value="1"/>
</dbReference>
<dbReference type="Proteomes" id="UP000255082">
    <property type="component" value="Unassembled WGS sequence"/>
</dbReference>
<dbReference type="Gene3D" id="3.90.226.10">
    <property type="entry name" value="2-enoyl-CoA Hydratase, Chain A, domain 1"/>
    <property type="match status" value="1"/>
</dbReference>
<dbReference type="InterPro" id="IPR042099">
    <property type="entry name" value="ANL_N_sf"/>
</dbReference>
<dbReference type="OrthoDB" id="9803968at2"/>
<evidence type="ECO:0000259" key="6">
    <source>
        <dbReference type="Pfam" id="PF13193"/>
    </source>
</evidence>
<proteinExistence type="inferred from homology"/>
<reference evidence="7 8" key="1">
    <citation type="submission" date="2018-06" db="EMBL/GenBank/DDBJ databases">
        <authorList>
            <consortium name="Pathogen Informatics"/>
            <person name="Doyle S."/>
        </authorList>
    </citation>
    <scope>NUCLEOTIDE SEQUENCE [LARGE SCALE GENOMIC DNA]</scope>
    <source>
        <strain evidence="7 8">NCTC13184</strain>
    </source>
</reference>
<dbReference type="CDD" id="cd06558">
    <property type="entry name" value="crotonase-like"/>
    <property type="match status" value="1"/>
</dbReference>
<dbReference type="GO" id="GO:0031956">
    <property type="term" value="F:medium-chain fatty acid-CoA ligase activity"/>
    <property type="evidence" value="ECO:0007669"/>
    <property type="project" value="TreeGrafter"/>
</dbReference>
<feature type="compositionally biased region" description="Low complexity" evidence="3">
    <location>
        <begin position="501"/>
        <end position="510"/>
    </location>
</feature>
<name>A0A378WWQ8_9NOCA</name>
<dbReference type="InterPro" id="IPR025110">
    <property type="entry name" value="AMP-bd_C"/>
</dbReference>
<feature type="transmembrane region" description="Helical" evidence="4">
    <location>
        <begin position="197"/>
        <end position="220"/>
    </location>
</feature>
<feature type="region of interest" description="Disordered" evidence="3">
    <location>
        <begin position="491"/>
        <end position="510"/>
    </location>
</feature>
<evidence type="ECO:0000256" key="3">
    <source>
        <dbReference type="SAM" id="MobiDB-lite"/>
    </source>
</evidence>
<dbReference type="SUPFAM" id="SSF52096">
    <property type="entry name" value="ClpP/crotonase"/>
    <property type="match status" value="1"/>
</dbReference>
<evidence type="ECO:0000313" key="7">
    <source>
        <dbReference type="EMBL" id="SUA44891.1"/>
    </source>
</evidence>
<keyword evidence="2 7" id="KW-0436">Ligase</keyword>
<feature type="domain" description="AMP-binding enzyme C-terminal" evidence="6">
    <location>
        <begin position="406"/>
        <end position="481"/>
    </location>
</feature>
<evidence type="ECO:0000256" key="1">
    <source>
        <dbReference type="ARBA" id="ARBA00006432"/>
    </source>
</evidence>
<dbReference type="GO" id="GO:0004467">
    <property type="term" value="F:long-chain fatty acid-CoA ligase activity"/>
    <property type="evidence" value="ECO:0007669"/>
    <property type="project" value="UniProtKB-EC"/>
</dbReference>
<dbReference type="Gene3D" id="3.40.50.12780">
    <property type="entry name" value="N-terminal domain of ligase-like"/>
    <property type="match status" value="1"/>
</dbReference>
<dbReference type="InterPro" id="IPR000873">
    <property type="entry name" value="AMP-dep_synth/lig_dom"/>
</dbReference>
<dbReference type="InterPro" id="IPR029045">
    <property type="entry name" value="ClpP/crotonase-like_dom_sf"/>
</dbReference>
<keyword evidence="4" id="KW-1133">Transmembrane helix</keyword>